<dbReference type="InterPro" id="IPR051677">
    <property type="entry name" value="AfsR-DnrI-RedD_regulator"/>
</dbReference>
<dbReference type="PANTHER" id="PTHR35807">
    <property type="entry name" value="TRANSCRIPTIONAL REGULATOR REDD-RELATED"/>
    <property type="match status" value="1"/>
</dbReference>
<dbReference type="EMBL" id="DVNF01000170">
    <property type="protein sequence ID" value="HIU60887.1"/>
    <property type="molecule type" value="Genomic_DNA"/>
</dbReference>
<evidence type="ECO:0000313" key="2">
    <source>
        <dbReference type="Proteomes" id="UP000824094"/>
    </source>
</evidence>
<dbReference type="AlphaFoldDB" id="A0A9D1MIE7"/>
<accession>A0A9D1MIE7</accession>
<comment type="caution">
    <text evidence="1">The sequence shown here is derived from an EMBL/GenBank/DDBJ whole genome shotgun (WGS) entry which is preliminary data.</text>
</comment>
<sequence>MKLETGISTLINDIVSSDQTATFLFAPSEYDKEGFLQELSGKFEYIYRFNAAVDDLRQLCVTLAGKVLCDQPAQLMRIKQILFCDSKYNGSDVVIRVVLDYLKALEKNVLLIFERLELISDVNIFEKYVYLISKAPANVRIILSSDCYLNIPVVKLEPKCPGIIDKDSLPPATGFCTPEMYLTAIPIEDVALLKYIGKYGSFPKGVLQEICPDAQERLEELCGANGGYLTKCVHTSGTEFFVLKSELVEYLAGRDRQLNHHMGDYVSVPAEQRLFDYLQQNVSSYDALLFAYRCGNTAMIDRAVQNAIASDTEIVDAMNFISAHNEIRVSAEIDKYPYAALMGTCFKAKHDRNYDEVLTEADKIIEEFKSKGQTRSIACADYLKIYCYYKKGDEESLNSLYWNLKDQFTGDDLFYFKVLQYIASASIRHGKLSVSEAEAVLNEPDGDRQFWSLKLMENIETYYFGIGNYRKSMETAERIKKLFPLYVVPLRIIAMNYFDGDLKRTKSLVDEALSYAINNSLFNDIHMLYSVKALMESFYGNEESALKYSDMAYSRLTGGDYGFERYFTVYVRCYLNCIFGRVAYAEKLANLYLHESEAMAPKYRSMMYQIYSYAALKDGNRARSYKAATLAIDAAENRSFVWLYSMGLAANCLLAKGGIRDVDSIVTNILRCSENYGMRMVLTDTAVFGPILSEAESHNIEPDIVSKIKALIDSKNGAGGDQGILNVTMLGAGVTSITSHGKEIQWKTRKSKELFLHYILAGENGIDRNVIIDYMWKDYVYDSAINNLKTTNNIIRKTLTQYGIKFKLEYINSTYVLHLEDLNCDYHRFLKLSRDFSETESLTEKVRIMRNILRLYKGDLCTELDYADFNNARNAVRHELIFGLINVIRLLARENHKTDAKEFWSVLKNIDNTSAYESLATEILQNEDNDL</sequence>
<dbReference type="Proteomes" id="UP000824094">
    <property type="component" value="Unassembled WGS sequence"/>
</dbReference>
<protein>
    <recommendedName>
        <fullName evidence="3">Bacterial transcriptional activator domain-containing protein</fullName>
    </recommendedName>
</protein>
<evidence type="ECO:0008006" key="3">
    <source>
        <dbReference type="Google" id="ProtNLM"/>
    </source>
</evidence>
<organism evidence="1 2">
    <name type="scientific">Candidatus Stercoripulliclostridium merdigallinarum</name>
    <dbReference type="NCBI Taxonomy" id="2840951"/>
    <lineage>
        <taxon>Bacteria</taxon>
        <taxon>Bacillati</taxon>
        <taxon>Bacillota</taxon>
        <taxon>Clostridia</taxon>
        <taxon>Eubacteriales</taxon>
        <taxon>Candidatus Stercoripulliclostridium</taxon>
    </lineage>
</organism>
<evidence type="ECO:0000313" key="1">
    <source>
        <dbReference type="EMBL" id="HIU60887.1"/>
    </source>
</evidence>
<gene>
    <name evidence="1" type="ORF">IAB05_05805</name>
</gene>
<proteinExistence type="predicted"/>
<reference evidence="1" key="2">
    <citation type="journal article" date="2021" name="PeerJ">
        <title>Extensive microbial diversity within the chicken gut microbiome revealed by metagenomics and culture.</title>
        <authorList>
            <person name="Gilroy R."/>
            <person name="Ravi A."/>
            <person name="Getino M."/>
            <person name="Pursley I."/>
            <person name="Horton D.L."/>
            <person name="Alikhan N.F."/>
            <person name="Baker D."/>
            <person name="Gharbi K."/>
            <person name="Hall N."/>
            <person name="Watson M."/>
            <person name="Adriaenssens E.M."/>
            <person name="Foster-Nyarko E."/>
            <person name="Jarju S."/>
            <person name="Secka A."/>
            <person name="Antonio M."/>
            <person name="Oren A."/>
            <person name="Chaudhuri R.R."/>
            <person name="La Ragione R."/>
            <person name="Hildebrand F."/>
            <person name="Pallen M.J."/>
        </authorList>
    </citation>
    <scope>NUCLEOTIDE SEQUENCE</scope>
    <source>
        <strain evidence="1">18911</strain>
    </source>
</reference>
<name>A0A9D1MIE7_9FIRM</name>
<reference evidence="1" key="1">
    <citation type="submission" date="2020-10" db="EMBL/GenBank/DDBJ databases">
        <authorList>
            <person name="Gilroy R."/>
        </authorList>
    </citation>
    <scope>NUCLEOTIDE SEQUENCE</scope>
    <source>
        <strain evidence="1">18911</strain>
    </source>
</reference>